<evidence type="ECO:0000313" key="1">
    <source>
        <dbReference type="EMBL" id="KKK56384.1"/>
    </source>
</evidence>
<sequence>MTTVELLPELARLRAQVARLEGEKAEMAAVLRAEQSHWRAALTAWKGNETIDIDYSSGLAAEARLTAALSGEGKVWEQVKELVKVFEDDDLDEQDCRICGVVGHDHCIVPDLLAAMKGE</sequence>
<organism evidence="1">
    <name type="scientific">marine sediment metagenome</name>
    <dbReference type="NCBI Taxonomy" id="412755"/>
    <lineage>
        <taxon>unclassified sequences</taxon>
        <taxon>metagenomes</taxon>
        <taxon>ecological metagenomes</taxon>
    </lineage>
</organism>
<proteinExistence type="predicted"/>
<gene>
    <name evidence="1" type="ORF">LCGC14_3065080</name>
</gene>
<dbReference type="EMBL" id="LAZR01065022">
    <property type="protein sequence ID" value="KKK56384.1"/>
    <property type="molecule type" value="Genomic_DNA"/>
</dbReference>
<accession>A0A0F8YQK2</accession>
<comment type="caution">
    <text evidence="1">The sequence shown here is derived from an EMBL/GenBank/DDBJ whole genome shotgun (WGS) entry which is preliminary data.</text>
</comment>
<name>A0A0F8YQK2_9ZZZZ</name>
<protein>
    <submittedName>
        <fullName evidence="1">Uncharacterized protein</fullName>
    </submittedName>
</protein>
<dbReference type="AlphaFoldDB" id="A0A0F8YQK2"/>
<reference evidence="1" key="1">
    <citation type="journal article" date="2015" name="Nature">
        <title>Complex archaea that bridge the gap between prokaryotes and eukaryotes.</title>
        <authorList>
            <person name="Spang A."/>
            <person name="Saw J.H."/>
            <person name="Jorgensen S.L."/>
            <person name="Zaremba-Niedzwiedzka K."/>
            <person name="Martijn J."/>
            <person name="Lind A.E."/>
            <person name="van Eijk R."/>
            <person name="Schleper C."/>
            <person name="Guy L."/>
            <person name="Ettema T.J."/>
        </authorList>
    </citation>
    <scope>NUCLEOTIDE SEQUENCE</scope>
</reference>